<evidence type="ECO:0000313" key="4">
    <source>
        <dbReference type="EMBL" id="CDQ94887.1"/>
    </source>
</evidence>
<dbReference type="Pfam" id="PF02141">
    <property type="entry name" value="DENN"/>
    <property type="match status" value="1"/>
</dbReference>
<dbReference type="InterPro" id="IPR001194">
    <property type="entry name" value="cDENN_dom"/>
</dbReference>
<protein>
    <recommendedName>
        <fullName evidence="3">UDENN domain-containing protein</fullName>
    </recommendedName>
</protein>
<feature type="domain" description="UDENN" evidence="3">
    <location>
        <begin position="79"/>
        <end position="371"/>
    </location>
</feature>
<evidence type="ECO:0000313" key="5">
    <source>
        <dbReference type="Proteomes" id="UP000193380"/>
    </source>
</evidence>
<gene>
    <name evidence="4" type="ORF">GSONMT00051089001</name>
</gene>
<dbReference type="InterPro" id="IPR043153">
    <property type="entry name" value="DENN_C"/>
</dbReference>
<dbReference type="GO" id="GO:0005085">
    <property type="term" value="F:guanyl-nucleotide exchange factor activity"/>
    <property type="evidence" value="ECO:0007669"/>
    <property type="project" value="UniProtKB-KW"/>
</dbReference>
<dbReference type="InterPro" id="IPR005113">
    <property type="entry name" value="uDENN_dom"/>
</dbReference>
<dbReference type="InterPro" id="IPR051696">
    <property type="entry name" value="DENN_Domain_GEFs"/>
</dbReference>
<dbReference type="PROSITE" id="PS50211">
    <property type="entry name" value="DENN"/>
    <property type="match status" value="1"/>
</dbReference>
<name>A0A060YTJ8_ONCMY</name>
<dbReference type="PaxDb" id="8022-A0A060YTJ8"/>
<sequence>MADVPSGLLEACVVVGAVSSTLRELYQSHQQGKIKELPLLETEVLQVHAPPFVTKESVSNETKGQGHAPAFTRIQRRRSFIKKKRGRPGTANGEVAKGSDGWGGTTEDISVPKDLDLIALPQLCFPGGLQIASEQREDSYHYLVFTDVFGNRTHAVVVQYYRPIQFSQDGGHQNGHRLSSKSSRLYTAYGICVISKYPYYNALRDCLSCLLSQLKPSWMGDFEERVKEFSAKLALVPIPPPGQLHVVFSLRPLQIGLPSREDKDRPAVDLDLHLPFLCFRPRQLLQIITSLLTEQRVVLFSCDWARLTLLAESLMLFIHPLVWQHPFVPVLSSQMLDFLMAPTAYLMGCHLHHYEEVAAVRMDITSVHGHA</sequence>
<reference evidence="4" key="1">
    <citation type="journal article" date="2014" name="Nat. Commun.">
        <title>The rainbow trout genome provides novel insights into evolution after whole-genome duplication in vertebrates.</title>
        <authorList>
            <person name="Berthelot C."/>
            <person name="Brunet F."/>
            <person name="Chalopin D."/>
            <person name="Juanchich A."/>
            <person name="Bernard M."/>
            <person name="Noel B."/>
            <person name="Bento P."/>
            <person name="Da Silva C."/>
            <person name="Labadie K."/>
            <person name="Alberti A."/>
            <person name="Aury J.M."/>
            <person name="Louis A."/>
            <person name="Dehais P."/>
            <person name="Bardou P."/>
            <person name="Montfort J."/>
            <person name="Klopp C."/>
            <person name="Cabau C."/>
            <person name="Gaspin C."/>
            <person name="Thorgaard G.H."/>
            <person name="Boussaha M."/>
            <person name="Quillet E."/>
            <person name="Guyomard R."/>
            <person name="Galiana D."/>
            <person name="Bobe J."/>
            <person name="Volff J.N."/>
            <person name="Genet C."/>
            <person name="Wincker P."/>
            <person name="Jaillon O."/>
            <person name="Roest Crollius H."/>
            <person name="Guiguen Y."/>
        </authorList>
    </citation>
    <scope>NUCLEOTIDE SEQUENCE [LARGE SCALE GENOMIC DNA]</scope>
</reference>
<dbReference type="GO" id="GO:0031410">
    <property type="term" value="C:cytoplasmic vesicle"/>
    <property type="evidence" value="ECO:0007669"/>
    <property type="project" value="TreeGrafter"/>
</dbReference>
<dbReference type="STRING" id="8022.A0A060YTJ8"/>
<organism evidence="4 5">
    <name type="scientific">Oncorhynchus mykiss</name>
    <name type="common">Rainbow trout</name>
    <name type="synonym">Salmo gairdneri</name>
    <dbReference type="NCBI Taxonomy" id="8022"/>
    <lineage>
        <taxon>Eukaryota</taxon>
        <taxon>Metazoa</taxon>
        <taxon>Chordata</taxon>
        <taxon>Craniata</taxon>
        <taxon>Vertebrata</taxon>
        <taxon>Euteleostomi</taxon>
        <taxon>Actinopterygii</taxon>
        <taxon>Neopterygii</taxon>
        <taxon>Teleostei</taxon>
        <taxon>Protacanthopterygii</taxon>
        <taxon>Salmoniformes</taxon>
        <taxon>Salmonidae</taxon>
        <taxon>Salmoninae</taxon>
        <taxon>Oncorhynchus</taxon>
    </lineage>
</organism>
<reference evidence="4" key="2">
    <citation type="submission" date="2014-03" db="EMBL/GenBank/DDBJ databases">
        <authorList>
            <person name="Genoscope - CEA"/>
        </authorList>
    </citation>
    <scope>NUCLEOTIDE SEQUENCE</scope>
</reference>
<evidence type="ECO:0000259" key="3">
    <source>
        <dbReference type="PROSITE" id="PS50211"/>
    </source>
</evidence>
<proteinExistence type="predicted"/>
<dbReference type="SMART" id="SM00799">
    <property type="entry name" value="DENN"/>
    <property type="match status" value="1"/>
</dbReference>
<dbReference type="PANTHER" id="PTHR12296:SF21">
    <property type="entry name" value="DENN DOMAIN-CONTAINING PROTEIN 3"/>
    <property type="match status" value="1"/>
</dbReference>
<dbReference type="PANTHER" id="PTHR12296">
    <property type="entry name" value="DENN DOMAIN-CONTAINING PROTEIN 4"/>
    <property type="match status" value="1"/>
</dbReference>
<evidence type="ECO:0000256" key="2">
    <source>
        <dbReference type="SAM" id="MobiDB-lite"/>
    </source>
</evidence>
<keyword evidence="1" id="KW-0344">Guanine-nucleotide releasing factor</keyword>
<dbReference type="Gene3D" id="3.40.50.11500">
    <property type="match status" value="1"/>
</dbReference>
<dbReference type="Pfam" id="PF03456">
    <property type="entry name" value="uDENN"/>
    <property type="match status" value="1"/>
</dbReference>
<evidence type="ECO:0000256" key="1">
    <source>
        <dbReference type="ARBA" id="ARBA00022658"/>
    </source>
</evidence>
<dbReference type="GO" id="GO:0032483">
    <property type="term" value="P:regulation of Rab protein signal transduction"/>
    <property type="evidence" value="ECO:0007669"/>
    <property type="project" value="TreeGrafter"/>
</dbReference>
<feature type="region of interest" description="Disordered" evidence="2">
    <location>
        <begin position="83"/>
        <end position="103"/>
    </location>
</feature>
<accession>A0A060YTJ8</accession>
<dbReference type="Proteomes" id="UP000193380">
    <property type="component" value="Unassembled WGS sequence"/>
</dbReference>
<dbReference type="EMBL" id="FR918912">
    <property type="protein sequence ID" value="CDQ94887.1"/>
    <property type="molecule type" value="Genomic_DNA"/>
</dbReference>
<dbReference type="InterPro" id="IPR037516">
    <property type="entry name" value="Tripartite_DENN"/>
</dbReference>
<dbReference type="AlphaFoldDB" id="A0A060YTJ8"/>
<dbReference type="Gene3D" id="3.30.450.200">
    <property type="match status" value="1"/>
</dbReference>